<gene>
    <name evidence="1" type="ORF">SMTD_LOCUS13639</name>
</gene>
<name>A0A3P8EJ19_9TREM</name>
<proteinExistence type="predicted"/>
<evidence type="ECO:0000313" key="1">
    <source>
        <dbReference type="EMBL" id="VDP64022.1"/>
    </source>
</evidence>
<evidence type="ECO:0000313" key="2">
    <source>
        <dbReference type="Proteomes" id="UP000269396"/>
    </source>
</evidence>
<accession>A0A3P8EJ19</accession>
<reference evidence="1 2" key="1">
    <citation type="submission" date="2018-11" db="EMBL/GenBank/DDBJ databases">
        <authorList>
            <consortium name="Pathogen Informatics"/>
        </authorList>
    </citation>
    <scope>NUCLEOTIDE SEQUENCE [LARGE SCALE GENOMIC DNA]</scope>
    <source>
        <strain>Denwood</strain>
        <strain evidence="2">Zambia</strain>
    </source>
</reference>
<dbReference type="Proteomes" id="UP000269396">
    <property type="component" value="Unassembled WGS sequence"/>
</dbReference>
<protein>
    <submittedName>
        <fullName evidence="1">Uncharacterized protein</fullName>
    </submittedName>
</protein>
<organism evidence="1 2">
    <name type="scientific">Schistosoma mattheei</name>
    <dbReference type="NCBI Taxonomy" id="31246"/>
    <lineage>
        <taxon>Eukaryota</taxon>
        <taxon>Metazoa</taxon>
        <taxon>Spiralia</taxon>
        <taxon>Lophotrochozoa</taxon>
        <taxon>Platyhelminthes</taxon>
        <taxon>Trematoda</taxon>
        <taxon>Digenea</taxon>
        <taxon>Strigeidida</taxon>
        <taxon>Schistosomatoidea</taxon>
        <taxon>Schistosomatidae</taxon>
        <taxon>Schistosoma</taxon>
    </lineage>
</organism>
<dbReference type="EMBL" id="UZAL01033736">
    <property type="protein sequence ID" value="VDP64022.1"/>
    <property type="molecule type" value="Genomic_DNA"/>
</dbReference>
<dbReference type="AlphaFoldDB" id="A0A3P8EJ19"/>
<keyword evidence="2" id="KW-1185">Reference proteome</keyword>
<sequence length="59" mass="7396">MDNDDEHHPYYSIPYPIDNSFCYFIVYQSYLNNLFIINLPQWNTNYLCTYFILFIFYKF</sequence>